<name>A0A852V831_9BACT</name>
<sequence>MMLRTLALSLALAVSVQAQSTPAQSTPPPPADALPDAPSTTSNIKAPVVPTGPTAVIDTTMGRLTCKLYDKQAPITVANFIGLAEGTKDWTDPKTLQKMHRQPFYNGTTFHRVIPNFMIQGGDRVGDGTGDPGYFFQDEIDPDLTFDTPGLLAMANAGPGPSGGGTNGSQFFITETEVPQLNGKHTIFGQCDAHTALLVASIARVERNPNDKPLTPVVINRVTIVREGQPMPPEPVAPPAPATTPAAVAAPPK</sequence>
<dbReference type="SUPFAM" id="SSF50891">
    <property type="entry name" value="Cyclophilin-like"/>
    <property type="match status" value="1"/>
</dbReference>
<dbReference type="InterPro" id="IPR020892">
    <property type="entry name" value="Cyclophilin-type_PPIase_CS"/>
</dbReference>
<keyword evidence="4" id="KW-0732">Signal</keyword>
<dbReference type="GO" id="GO:0003755">
    <property type="term" value="F:peptidyl-prolyl cis-trans isomerase activity"/>
    <property type="evidence" value="ECO:0007669"/>
    <property type="project" value="UniProtKB-UniRule"/>
</dbReference>
<evidence type="ECO:0000256" key="5">
    <source>
        <dbReference type="SAM" id="MobiDB-lite"/>
    </source>
</evidence>
<comment type="caution">
    <text evidence="7">The sequence shown here is derived from an EMBL/GenBank/DDBJ whole genome shotgun (WGS) entry which is preliminary data.</text>
</comment>
<feature type="domain" description="PPIase cyclophilin-type" evidence="6">
    <location>
        <begin position="58"/>
        <end position="224"/>
    </location>
</feature>
<dbReference type="PROSITE" id="PS00170">
    <property type="entry name" value="CSA_PPIASE_1"/>
    <property type="match status" value="1"/>
</dbReference>
<dbReference type="Proteomes" id="UP000564385">
    <property type="component" value="Unassembled WGS sequence"/>
</dbReference>
<dbReference type="InterPro" id="IPR029000">
    <property type="entry name" value="Cyclophilin-like_dom_sf"/>
</dbReference>
<feature type="chain" id="PRO_5033106656" description="Peptidyl-prolyl cis-trans isomerase" evidence="4">
    <location>
        <begin position="19"/>
        <end position="253"/>
    </location>
</feature>
<feature type="compositionally biased region" description="Pro residues" evidence="5">
    <location>
        <begin position="230"/>
        <end position="242"/>
    </location>
</feature>
<dbReference type="AlphaFoldDB" id="A0A852V831"/>
<evidence type="ECO:0000313" key="8">
    <source>
        <dbReference type="Proteomes" id="UP000564385"/>
    </source>
</evidence>
<dbReference type="PANTHER" id="PTHR45625">
    <property type="entry name" value="PEPTIDYL-PROLYL CIS-TRANS ISOMERASE-RELATED"/>
    <property type="match status" value="1"/>
</dbReference>
<dbReference type="PANTHER" id="PTHR45625:SF4">
    <property type="entry name" value="PEPTIDYLPROLYL ISOMERASE DOMAIN AND WD REPEAT-CONTAINING PROTEIN 1"/>
    <property type="match status" value="1"/>
</dbReference>
<keyword evidence="3 4" id="KW-0413">Isomerase</keyword>
<dbReference type="PRINTS" id="PR00153">
    <property type="entry name" value="CSAPPISMRASE"/>
</dbReference>
<organism evidence="7 8">
    <name type="scientific">Tunturiibacter lichenicola</name>
    <dbReference type="NCBI Taxonomy" id="2051959"/>
    <lineage>
        <taxon>Bacteria</taxon>
        <taxon>Pseudomonadati</taxon>
        <taxon>Acidobacteriota</taxon>
        <taxon>Terriglobia</taxon>
        <taxon>Terriglobales</taxon>
        <taxon>Acidobacteriaceae</taxon>
        <taxon>Tunturiibacter</taxon>
    </lineage>
</organism>
<reference evidence="7 8" key="1">
    <citation type="submission" date="2020-07" db="EMBL/GenBank/DDBJ databases">
        <title>Genomic Encyclopedia of Type Strains, Phase IV (KMG-V): Genome sequencing to study the core and pangenomes of soil and plant-associated prokaryotes.</title>
        <authorList>
            <person name="Whitman W."/>
        </authorList>
    </citation>
    <scope>NUCLEOTIDE SEQUENCE [LARGE SCALE GENOMIC DNA]</scope>
    <source>
        <strain evidence="7 8">M8UP22</strain>
    </source>
</reference>
<evidence type="ECO:0000313" key="7">
    <source>
        <dbReference type="EMBL" id="NYF89083.1"/>
    </source>
</evidence>
<dbReference type="EC" id="5.2.1.8" evidence="4"/>
<gene>
    <name evidence="7" type="ORF">HDF08_001150</name>
</gene>
<dbReference type="Pfam" id="PF00160">
    <property type="entry name" value="Pro_isomerase"/>
    <property type="match status" value="1"/>
</dbReference>
<dbReference type="InterPro" id="IPR044666">
    <property type="entry name" value="Cyclophilin_A-like"/>
</dbReference>
<proteinExistence type="inferred from homology"/>
<comment type="catalytic activity">
    <reaction evidence="4">
        <text>[protein]-peptidylproline (omega=180) = [protein]-peptidylproline (omega=0)</text>
        <dbReference type="Rhea" id="RHEA:16237"/>
        <dbReference type="Rhea" id="RHEA-COMP:10747"/>
        <dbReference type="Rhea" id="RHEA-COMP:10748"/>
        <dbReference type="ChEBI" id="CHEBI:83833"/>
        <dbReference type="ChEBI" id="CHEBI:83834"/>
        <dbReference type="EC" id="5.2.1.8"/>
    </reaction>
</comment>
<comment type="function">
    <text evidence="4">PPIases accelerate the folding of proteins. It catalyzes the cis-trans isomerization of proline imidic peptide bonds in oligopeptides.</text>
</comment>
<evidence type="ECO:0000256" key="1">
    <source>
        <dbReference type="ARBA" id="ARBA00007365"/>
    </source>
</evidence>
<feature type="signal peptide" evidence="4">
    <location>
        <begin position="1"/>
        <end position="18"/>
    </location>
</feature>
<dbReference type="Gene3D" id="2.40.100.10">
    <property type="entry name" value="Cyclophilin-like"/>
    <property type="match status" value="1"/>
</dbReference>
<dbReference type="CDD" id="cd00317">
    <property type="entry name" value="cyclophilin"/>
    <property type="match status" value="1"/>
</dbReference>
<evidence type="ECO:0000256" key="2">
    <source>
        <dbReference type="ARBA" id="ARBA00023110"/>
    </source>
</evidence>
<dbReference type="PROSITE" id="PS50072">
    <property type="entry name" value="CSA_PPIASE_2"/>
    <property type="match status" value="1"/>
</dbReference>
<accession>A0A852V831</accession>
<keyword evidence="2 4" id="KW-0697">Rotamase</keyword>
<evidence type="ECO:0000256" key="4">
    <source>
        <dbReference type="RuleBase" id="RU363019"/>
    </source>
</evidence>
<dbReference type="GO" id="GO:0006457">
    <property type="term" value="P:protein folding"/>
    <property type="evidence" value="ECO:0007669"/>
    <property type="project" value="InterPro"/>
</dbReference>
<feature type="region of interest" description="Disordered" evidence="5">
    <location>
        <begin position="228"/>
        <end position="253"/>
    </location>
</feature>
<evidence type="ECO:0000256" key="3">
    <source>
        <dbReference type="ARBA" id="ARBA00023235"/>
    </source>
</evidence>
<protein>
    <recommendedName>
        <fullName evidence="4">Peptidyl-prolyl cis-trans isomerase</fullName>
        <shortName evidence="4">PPIase</shortName>
        <ecNumber evidence="4">5.2.1.8</ecNumber>
    </recommendedName>
</protein>
<evidence type="ECO:0000259" key="6">
    <source>
        <dbReference type="PROSITE" id="PS50072"/>
    </source>
</evidence>
<feature type="region of interest" description="Disordered" evidence="5">
    <location>
        <begin position="20"/>
        <end position="49"/>
    </location>
</feature>
<dbReference type="InterPro" id="IPR002130">
    <property type="entry name" value="Cyclophilin-type_PPIase_dom"/>
</dbReference>
<dbReference type="EMBL" id="JACCCU010000001">
    <property type="protein sequence ID" value="NYF89083.1"/>
    <property type="molecule type" value="Genomic_DNA"/>
</dbReference>
<feature type="compositionally biased region" description="Low complexity" evidence="5">
    <location>
        <begin position="243"/>
        <end position="253"/>
    </location>
</feature>
<comment type="similarity">
    <text evidence="1 4">Belongs to the cyclophilin-type PPIase family.</text>
</comment>